<gene>
    <name evidence="2" type="ORF">CYMTET_8980</name>
</gene>
<sequence>MTTCWTLDMNPRYAEMREKFRRWSADASAVVSGEDRLFLDIPLSERTALHAFTDADAEVTQILELVFCVLCGVVERLLFDHFDTGKFTTSSESLRQETASCPRQNDAAERDFAALDRRLREMPSATTRCLEGIIMFANNQTADWLSNKSDKERELRNIASRIRGVASGRGELQAAAGGADAACETAQMGNAGELQAAACGADAAGETAQMGNNTGELQAAAGGADAAGETAQMGNAGELQADAGGEDAAGFGTPTVA</sequence>
<comment type="caution">
    <text evidence="2">The sequence shown here is derived from an EMBL/GenBank/DDBJ whole genome shotgun (WGS) entry which is preliminary data.</text>
</comment>
<reference evidence="2 3" key="1">
    <citation type="journal article" date="2015" name="Genome Biol. Evol.">
        <title>Comparative Genomics of a Bacterivorous Green Alga Reveals Evolutionary Causalities and Consequences of Phago-Mixotrophic Mode of Nutrition.</title>
        <authorList>
            <person name="Burns J.A."/>
            <person name="Paasch A."/>
            <person name="Narechania A."/>
            <person name="Kim E."/>
        </authorList>
    </citation>
    <scope>NUCLEOTIDE SEQUENCE [LARGE SCALE GENOMIC DNA]</scope>
    <source>
        <strain evidence="2 3">PLY_AMNH</strain>
    </source>
</reference>
<protein>
    <submittedName>
        <fullName evidence="2">Uncharacterized protein</fullName>
    </submittedName>
</protein>
<evidence type="ECO:0000313" key="2">
    <source>
        <dbReference type="EMBL" id="KAK3283319.1"/>
    </source>
</evidence>
<dbReference type="GO" id="GO:0000175">
    <property type="term" value="F:3'-5'-RNA exonuclease activity"/>
    <property type="evidence" value="ECO:0007669"/>
    <property type="project" value="InterPro"/>
</dbReference>
<organism evidence="2 3">
    <name type="scientific">Cymbomonas tetramitiformis</name>
    <dbReference type="NCBI Taxonomy" id="36881"/>
    <lineage>
        <taxon>Eukaryota</taxon>
        <taxon>Viridiplantae</taxon>
        <taxon>Chlorophyta</taxon>
        <taxon>Pyramimonadophyceae</taxon>
        <taxon>Pyramimonadales</taxon>
        <taxon>Pyramimonadaceae</taxon>
        <taxon>Cymbomonas</taxon>
    </lineage>
</organism>
<keyword evidence="3" id="KW-1185">Reference proteome</keyword>
<dbReference type="InterPro" id="IPR022894">
    <property type="entry name" value="Oligoribonuclease"/>
</dbReference>
<accession>A0AAE0GS39</accession>
<keyword evidence="1" id="KW-0540">Nuclease</keyword>
<dbReference type="AlphaFoldDB" id="A0AAE0GS39"/>
<name>A0AAE0GS39_9CHLO</name>
<dbReference type="PANTHER" id="PTHR11046">
    <property type="entry name" value="OLIGORIBONUCLEASE, MITOCHONDRIAL"/>
    <property type="match status" value="1"/>
</dbReference>
<proteinExistence type="predicted"/>
<evidence type="ECO:0000313" key="3">
    <source>
        <dbReference type="Proteomes" id="UP001190700"/>
    </source>
</evidence>
<dbReference type="PANTHER" id="PTHR11046:SF29">
    <property type="match status" value="1"/>
</dbReference>
<evidence type="ECO:0000256" key="1">
    <source>
        <dbReference type="ARBA" id="ARBA00022722"/>
    </source>
</evidence>
<keyword evidence="1" id="KW-0378">Hydrolase</keyword>
<dbReference type="EMBL" id="LGRX02002884">
    <property type="protein sequence ID" value="KAK3283319.1"/>
    <property type="molecule type" value="Genomic_DNA"/>
</dbReference>
<dbReference type="Proteomes" id="UP001190700">
    <property type="component" value="Unassembled WGS sequence"/>
</dbReference>